<organism evidence="1 2">
    <name type="scientific">Sphingomonas limnosediminicola</name>
    <dbReference type="NCBI Taxonomy" id="940133"/>
    <lineage>
        <taxon>Bacteria</taxon>
        <taxon>Pseudomonadati</taxon>
        <taxon>Pseudomonadota</taxon>
        <taxon>Alphaproteobacteria</taxon>
        <taxon>Sphingomonadales</taxon>
        <taxon>Sphingomonadaceae</taxon>
        <taxon>Sphingomonas</taxon>
    </lineage>
</organism>
<dbReference type="EMBL" id="BAABBM010000001">
    <property type="protein sequence ID" value="GAA3908894.1"/>
    <property type="molecule type" value="Genomic_DNA"/>
</dbReference>
<sequence>MTRHVEFRPGLGFAPIEQERAPAHARHCTCERDLLIEIEDAGRIDERRNEDGRRSVAAVVAQAGTVNARRFRLCCGTRATRRALISAQPNEGFARDLSVRLAYAPYQFEKEREWAWRLAVRRFMLQRTNLR</sequence>
<keyword evidence="2" id="KW-1185">Reference proteome</keyword>
<gene>
    <name evidence="1" type="ORF">GCM10022276_28970</name>
</gene>
<comment type="caution">
    <text evidence="1">The sequence shown here is derived from an EMBL/GenBank/DDBJ whole genome shotgun (WGS) entry which is preliminary data.</text>
</comment>
<proteinExistence type="predicted"/>
<evidence type="ECO:0000313" key="1">
    <source>
        <dbReference type="EMBL" id="GAA3908894.1"/>
    </source>
</evidence>
<evidence type="ECO:0000313" key="2">
    <source>
        <dbReference type="Proteomes" id="UP001500827"/>
    </source>
</evidence>
<dbReference type="Proteomes" id="UP001500827">
    <property type="component" value="Unassembled WGS sequence"/>
</dbReference>
<name>A0ABP7LXK6_9SPHN</name>
<protein>
    <submittedName>
        <fullName evidence="1">Uncharacterized protein</fullName>
    </submittedName>
</protein>
<accession>A0ABP7LXK6</accession>
<reference evidence="2" key="1">
    <citation type="journal article" date="2019" name="Int. J. Syst. Evol. Microbiol.">
        <title>The Global Catalogue of Microorganisms (GCM) 10K type strain sequencing project: providing services to taxonomists for standard genome sequencing and annotation.</title>
        <authorList>
            <consortium name="The Broad Institute Genomics Platform"/>
            <consortium name="The Broad Institute Genome Sequencing Center for Infectious Disease"/>
            <person name="Wu L."/>
            <person name="Ma J."/>
        </authorList>
    </citation>
    <scope>NUCLEOTIDE SEQUENCE [LARGE SCALE GENOMIC DNA]</scope>
    <source>
        <strain evidence="2">JCM 17543</strain>
    </source>
</reference>